<dbReference type="GeneID" id="70127770"/>
<dbReference type="InterPro" id="IPR037212">
    <property type="entry name" value="Med7/Med21-like"/>
</dbReference>
<dbReference type="EMBL" id="JAGPXC010000012">
    <property type="protein sequence ID" value="KAH6645176.1"/>
    <property type="molecule type" value="Genomic_DNA"/>
</dbReference>
<dbReference type="InterPro" id="IPR009244">
    <property type="entry name" value="Mediatior_Med7"/>
</dbReference>
<dbReference type="PANTHER" id="PTHR21428">
    <property type="entry name" value="MEDIATOR OF RNA POLYMERASE II TRANSCRIPTION SUBUNIT 7"/>
    <property type="match status" value="1"/>
</dbReference>
<comment type="subunit">
    <text evidence="3 10">Component of the Mediator complex.</text>
</comment>
<keyword evidence="5 10" id="KW-0805">Transcription regulation</keyword>
<evidence type="ECO:0000256" key="8">
    <source>
        <dbReference type="ARBA" id="ARBA00023242"/>
    </source>
</evidence>
<dbReference type="Proteomes" id="UP000758603">
    <property type="component" value="Unassembled WGS sequence"/>
</dbReference>
<comment type="similarity">
    <text evidence="2 10">Belongs to the Mediator complex subunit 7 family.</text>
</comment>
<dbReference type="GO" id="GO:0003712">
    <property type="term" value="F:transcription coregulator activity"/>
    <property type="evidence" value="ECO:0007669"/>
    <property type="project" value="InterPro"/>
</dbReference>
<feature type="region of interest" description="Disordered" evidence="11">
    <location>
        <begin position="39"/>
        <end position="72"/>
    </location>
</feature>
<keyword evidence="8 10" id="KW-0539">Nucleus</keyword>
<evidence type="ECO:0000256" key="9">
    <source>
        <dbReference type="ARBA" id="ARBA00025687"/>
    </source>
</evidence>
<keyword evidence="6 10" id="KW-0010">Activator</keyword>
<proteinExistence type="inferred from homology"/>
<dbReference type="OrthoDB" id="10253553at2759"/>
<keyword evidence="13" id="KW-1185">Reference proteome</keyword>
<organism evidence="12 13">
    <name type="scientific">Truncatella angustata</name>
    <dbReference type="NCBI Taxonomy" id="152316"/>
    <lineage>
        <taxon>Eukaryota</taxon>
        <taxon>Fungi</taxon>
        <taxon>Dikarya</taxon>
        <taxon>Ascomycota</taxon>
        <taxon>Pezizomycotina</taxon>
        <taxon>Sordariomycetes</taxon>
        <taxon>Xylariomycetidae</taxon>
        <taxon>Amphisphaeriales</taxon>
        <taxon>Sporocadaceae</taxon>
        <taxon>Truncatella</taxon>
    </lineage>
</organism>
<feature type="region of interest" description="Disordered" evidence="11">
    <location>
        <begin position="1"/>
        <end position="23"/>
    </location>
</feature>
<evidence type="ECO:0000256" key="6">
    <source>
        <dbReference type="ARBA" id="ARBA00023159"/>
    </source>
</evidence>
<dbReference type="SUPFAM" id="SSF140718">
    <property type="entry name" value="Mediator hinge subcomplex-like"/>
    <property type="match status" value="1"/>
</dbReference>
<evidence type="ECO:0000256" key="7">
    <source>
        <dbReference type="ARBA" id="ARBA00023163"/>
    </source>
</evidence>
<evidence type="ECO:0000256" key="3">
    <source>
        <dbReference type="ARBA" id="ARBA00011837"/>
    </source>
</evidence>
<accession>A0A9P8RL66</accession>
<evidence type="ECO:0000256" key="2">
    <source>
        <dbReference type="ARBA" id="ARBA00009994"/>
    </source>
</evidence>
<dbReference type="GO" id="GO:0070847">
    <property type="term" value="C:core mediator complex"/>
    <property type="evidence" value="ECO:0007669"/>
    <property type="project" value="TreeGrafter"/>
</dbReference>
<dbReference type="GO" id="GO:0006357">
    <property type="term" value="P:regulation of transcription by RNA polymerase II"/>
    <property type="evidence" value="ECO:0007669"/>
    <property type="project" value="InterPro"/>
</dbReference>
<dbReference type="Gene3D" id="6.10.140.200">
    <property type="match status" value="1"/>
</dbReference>
<protein>
    <recommendedName>
        <fullName evidence="4 10">Mediator of RNA polymerase II transcription subunit 7</fullName>
    </recommendedName>
</protein>
<feature type="region of interest" description="Disordered" evidence="11">
    <location>
        <begin position="210"/>
        <end position="238"/>
    </location>
</feature>
<reference evidence="12" key="1">
    <citation type="journal article" date="2021" name="Nat. Commun.">
        <title>Genetic determinants of endophytism in the Arabidopsis root mycobiome.</title>
        <authorList>
            <person name="Mesny F."/>
            <person name="Miyauchi S."/>
            <person name="Thiergart T."/>
            <person name="Pickel B."/>
            <person name="Atanasova L."/>
            <person name="Karlsson M."/>
            <person name="Huettel B."/>
            <person name="Barry K.W."/>
            <person name="Haridas S."/>
            <person name="Chen C."/>
            <person name="Bauer D."/>
            <person name="Andreopoulos W."/>
            <person name="Pangilinan J."/>
            <person name="LaButti K."/>
            <person name="Riley R."/>
            <person name="Lipzen A."/>
            <person name="Clum A."/>
            <person name="Drula E."/>
            <person name="Henrissat B."/>
            <person name="Kohler A."/>
            <person name="Grigoriev I.V."/>
            <person name="Martin F.M."/>
            <person name="Hacquard S."/>
        </authorList>
    </citation>
    <scope>NUCLEOTIDE SEQUENCE</scope>
    <source>
        <strain evidence="12">MPI-SDFR-AT-0073</strain>
    </source>
</reference>
<dbReference type="RefSeq" id="XP_045951690.1">
    <property type="nucleotide sequence ID" value="XM_046098878.1"/>
</dbReference>
<dbReference type="GO" id="GO:0016592">
    <property type="term" value="C:mediator complex"/>
    <property type="evidence" value="ECO:0007669"/>
    <property type="project" value="InterPro"/>
</dbReference>
<dbReference type="AlphaFoldDB" id="A0A9P8RL66"/>
<gene>
    <name evidence="12" type="ORF">BKA67DRAFT_527624</name>
</gene>
<comment type="caution">
    <text evidence="12">The sequence shown here is derived from an EMBL/GenBank/DDBJ whole genome shotgun (WGS) entry which is preliminary data.</text>
</comment>
<sequence>MADDNEAQNAISSTYPAPPPFWKDFTPDNVARIADLRQEQAERQGITDSTTVRLSGLPENLGTLQPPPEPEDGTWRVFGQNYALKDELPRLEDGTGIRKLFPDPEERDQDGKHFDRATILKRLAKSLLLNFLELTGILATDPAAAEEKITDIRDLFLNFHHLINEYRPHQARESLISTMQAQLDRTRAETNAIRHVKENVERLLEGLGSLKMDDDDDDAPNGTGDAKQPVPNRGATLDDALAIEYA</sequence>
<name>A0A9P8RL66_9PEZI</name>
<comment type="function">
    <text evidence="9">Component of the Mediator complex, a coactivator involved in the regulated transcription of nearly all RNA polymerase II-dependent genes. Mediator functions as a bridge to convey information from gene-specific regulatory proteins to the basal RNA polymerase II transcription machinery. Mediator is recruited to promoters by direct interactions with regulatory proteins and serves as a scaffold for the assembly of a functional preinitiation complex with RNA polymerase II and the general transcription factors.</text>
</comment>
<evidence type="ECO:0000313" key="13">
    <source>
        <dbReference type="Proteomes" id="UP000758603"/>
    </source>
</evidence>
<evidence type="ECO:0000256" key="4">
    <source>
        <dbReference type="ARBA" id="ARBA00020631"/>
    </source>
</evidence>
<evidence type="ECO:0000256" key="1">
    <source>
        <dbReference type="ARBA" id="ARBA00004123"/>
    </source>
</evidence>
<dbReference type="PANTHER" id="PTHR21428:SF11">
    <property type="entry name" value="MEDIATOR OF RNA POLYMERASE II TRANSCRIPTION SUBUNIT 7"/>
    <property type="match status" value="1"/>
</dbReference>
<evidence type="ECO:0000313" key="12">
    <source>
        <dbReference type="EMBL" id="KAH6645176.1"/>
    </source>
</evidence>
<comment type="subcellular location">
    <subcellularLocation>
        <location evidence="1 10">Nucleus</location>
    </subcellularLocation>
</comment>
<evidence type="ECO:0000256" key="11">
    <source>
        <dbReference type="SAM" id="MobiDB-lite"/>
    </source>
</evidence>
<dbReference type="Gene3D" id="6.10.140.1520">
    <property type="match status" value="1"/>
</dbReference>
<keyword evidence="7 10" id="KW-0804">Transcription</keyword>
<evidence type="ECO:0000256" key="5">
    <source>
        <dbReference type="ARBA" id="ARBA00023015"/>
    </source>
</evidence>
<dbReference type="InterPro" id="IPR044888">
    <property type="entry name" value="Mediatior_Med7_sf"/>
</dbReference>
<evidence type="ECO:0000256" key="10">
    <source>
        <dbReference type="RuleBase" id="RU364060"/>
    </source>
</evidence>
<dbReference type="Pfam" id="PF05983">
    <property type="entry name" value="Med7"/>
    <property type="match status" value="1"/>
</dbReference>